<keyword evidence="4" id="KW-1185">Reference proteome</keyword>
<feature type="transmembrane region" description="Helical" evidence="2">
    <location>
        <begin position="92"/>
        <end position="113"/>
    </location>
</feature>
<accession>A0A6L7GC56</accession>
<reference evidence="3 4" key="1">
    <citation type="submission" date="2019-12" db="EMBL/GenBank/DDBJ databases">
        <authorList>
            <person name="Li M."/>
        </authorList>
    </citation>
    <scope>NUCLEOTIDE SEQUENCE [LARGE SCALE GENOMIC DNA]</scope>
    <source>
        <strain evidence="3 4">GBMRC 2024</strain>
    </source>
</reference>
<feature type="transmembrane region" description="Helical" evidence="2">
    <location>
        <begin position="158"/>
        <end position="179"/>
    </location>
</feature>
<keyword evidence="2" id="KW-0472">Membrane</keyword>
<sequence length="352" mass="38497">MNLFAFRVNWFPYIDMGLKISAVLSVVGTLISLLILNYYLSAIGQTGVTLDLAGPSVTFFLILFICVLPMVGVSFPLIYTRHFMLREMPAKGWPLCLYMVCLWLLVAIVLFLQHEYRLPDFDPRYWLFVIFLGLCPVLWVLVKYPWKDEGRKHVWSSLLLFGSTFFLFVEITVVGNVLLGLRISGDWAVLIPVFLSCLVMFICLFAPAGWAIVGIFGLMLGLILRGGPGPVILMQNGLFNSNLGGGVPAQAITSDVTARICNLGIAERPVIYFAENGCTKKAALEHLQKLVDAKDPGAKEAKDPGAKEAKDPGAKEAKDPDAKEAKGLSAQAALLGAWREEVAAARAAASAN</sequence>
<comment type="caution">
    <text evidence="3">The sequence shown here is derived from an EMBL/GenBank/DDBJ whole genome shotgun (WGS) entry which is preliminary data.</text>
</comment>
<gene>
    <name evidence="3" type="ORF">GR170_25445</name>
</gene>
<feature type="region of interest" description="Disordered" evidence="1">
    <location>
        <begin position="295"/>
        <end position="326"/>
    </location>
</feature>
<feature type="transmembrane region" description="Helical" evidence="2">
    <location>
        <begin position="20"/>
        <end position="39"/>
    </location>
</feature>
<evidence type="ECO:0000313" key="3">
    <source>
        <dbReference type="EMBL" id="MXN21177.1"/>
    </source>
</evidence>
<feature type="transmembrane region" description="Helical" evidence="2">
    <location>
        <begin position="125"/>
        <end position="146"/>
    </location>
</feature>
<protein>
    <submittedName>
        <fullName evidence="3">Uncharacterized protein</fullName>
    </submittedName>
</protein>
<name>A0A6L7GC56_9RHOB</name>
<evidence type="ECO:0000256" key="2">
    <source>
        <dbReference type="SAM" id="Phobius"/>
    </source>
</evidence>
<organism evidence="3 4">
    <name type="scientific">Pseudooceanicola albus</name>
    <dbReference type="NCBI Taxonomy" id="2692189"/>
    <lineage>
        <taxon>Bacteria</taxon>
        <taxon>Pseudomonadati</taxon>
        <taxon>Pseudomonadota</taxon>
        <taxon>Alphaproteobacteria</taxon>
        <taxon>Rhodobacterales</taxon>
        <taxon>Paracoccaceae</taxon>
        <taxon>Pseudooceanicola</taxon>
    </lineage>
</organism>
<dbReference type="RefSeq" id="WP_160897288.1">
    <property type="nucleotide sequence ID" value="NZ_WUMU01000052.1"/>
</dbReference>
<keyword evidence="2" id="KW-0812">Transmembrane</keyword>
<keyword evidence="2" id="KW-1133">Transmembrane helix</keyword>
<proteinExistence type="predicted"/>
<dbReference type="EMBL" id="WUMU01000052">
    <property type="protein sequence ID" value="MXN21177.1"/>
    <property type="molecule type" value="Genomic_DNA"/>
</dbReference>
<dbReference type="AlphaFoldDB" id="A0A6L7GC56"/>
<dbReference type="Proteomes" id="UP000477911">
    <property type="component" value="Unassembled WGS sequence"/>
</dbReference>
<evidence type="ECO:0000313" key="4">
    <source>
        <dbReference type="Proteomes" id="UP000477911"/>
    </source>
</evidence>
<feature type="transmembrane region" description="Helical" evidence="2">
    <location>
        <begin position="59"/>
        <end position="80"/>
    </location>
</feature>
<feature type="transmembrane region" description="Helical" evidence="2">
    <location>
        <begin position="191"/>
        <end position="224"/>
    </location>
</feature>
<evidence type="ECO:0000256" key="1">
    <source>
        <dbReference type="SAM" id="MobiDB-lite"/>
    </source>
</evidence>